<comment type="caution">
    <text evidence="1">The sequence shown here is derived from an EMBL/GenBank/DDBJ whole genome shotgun (WGS) entry which is preliminary data.</text>
</comment>
<gene>
    <name evidence="1" type="ORF">PG996_004135</name>
</gene>
<organism evidence="1 2">
    <name type="scientific">Apiospora saccharicola</name>
    <dbReference type="NCBI Taxonomy" id="335842"/>
    <lineage>
        <taxon>Eukaryota</taxon>
        <taxon>Fungi</taxon>
        <taxon>Dikarya</taxon>
        <taxon>Ascomycota</taxon>
        <taxon>Pezizomycotina</taxon>
        <taxon>Sordariomycetes</taxon>
        <taxon>Xylariomycetidae</taxon>
        <taxon>Amphisphaeriales</taxon>
        <taxon>Apiosporaceae</taxon>
        <taxon>Apiospora</taxon>
    </lineage>
</organism>
<dbReference type="Proteomes" id="UP001446871">
    <property type="component" value="Unassembled WGS sequence"/>
</dbReference>
<evidence type="ECO:0000313" key="1">
    <source>
        <dbReference type="EMBL" id="KAK8077965.1"/>
    </source>
</evidence>
<name>A0ABR1W398_9PEZI</name>
<accession>A0ABR1W398</accession>
<proteinExistence type="predicted"/>
<keyword evidence="2" id="KW-1185">Reference proteome</keyword>
<dbReference type="EMBL" id="JAQQWM010000002">
    <property type="protein sequence ID" value="KAK8077965.1"/>
    <property type="molecule type" value="Genomic_DNA"/>
</dbReference>
<sequence>MAPTIQSHILIDKISTLGVLSSPSIVKTLTQFVEKEPLVKLHASTDASGEDNITNVTTLLDNHSISQSALSPLGVIWITDGEVQMNKTEQLKHIIFKAMTRIITRDMALGSTKKPAEKSYRPFGISFVRIGGNEEAGTVFRHLDDNLRHEFEEYLDTASTEVKDRYLAEDDKEKYYAQCLDIVDYVELKRDEDAEVKAQKIIFGALDPDLDQKE</sequence>
<reference evidence="1 2" key="1">
    <citation type="submission" date="2023-01" db="EMBL/GenBank/DDBJ databases">
        <title>Analysis of 21 Apiospora genomes using comparative genomics revels a genus with tremendous synthesis potential of carbohydrate active enzymes and secondary metabolites.</title>
        <authorList>
            <person name="Sorensen T."/>
        </authorList>
    </citation>
    <scope>NUCLEOTIDE SEQUENCE [LARGE SCALE GENOMIC DNA]</scope>
    <source>
        <strain evidence="1 2">CBS 83171</strain>
    </source>
</reference>
<protein>
    <submittedName>
        <fullName evidence="1">Uncharacterized protein</fullName>
    </submittedName>
</protein>
<evidence type="ECO:0000313" key="2">
    <source>
        <dbReference type="Proteomes" id="UP001446871"/>
    </source>
</evidence>